<dbReference type="PANTHER" id="PTHR45663">
    <property type="entry name" value="GEO12009P1"/>
    <property type="match status" value="1"/>
</dbReference>
<organism evidence="2 3">
    <name type="scientific">Salinicola corii</name>
    <dbReference type="NCBI Taxonomy" id="2606937"/>
    <lineage>
        <taxon>Bacteria</taxon>
        <taxon>Pseudomonadati</taxon>
        <taxon>Pseudomonadota</taxon>
        <taxon>Gammaproteobacteria</taxon>
        <taxon>Oceanospirillales</taxon>
        <taxon>Halomonadaceae</taxon>
        <taxon>Salinicola</taxon>
    </lineage>
</organism>
<evidence type="ECO:0000313" key="3">
    <source>
        <dbReference type="Proteomes" id="UP000466024"/>
    </source>
</evidence>
<name>A0A640WHS4_9GAMM</name>
<dbReference type="EMBL" id="VTPX01000002">
    <property type="protein sequence ID" value="KAA0019894.1"/>
    <property type="molecule type" value="Genomic_DNA"/>
</dbReference>
<dbReference type="Gene3D" id="3.40.30.10">
    <property type="entry name" value="Glutaredoxin"/>
    <property type="match status" value="1"/>
</dbReference>
<feature type="domain" description="Thioredoxin" evidence="1">
    <location>
        <begin position="47"/>
        <end position="162"/>
    </location>
</feature>
<proteinExistence type="predicted"/>
<accession>A0A640WHS4</accession>
<dbReference type="InterPro" id="IPR036249">
    <property type="entry name" value="Thioredoxin-like_sf"/>
</dbReference>
<dbReference type="GO" id="GO:0005737">
    <property type="term" value="C:cytoplasm"/>
    <property type="evidence" value="ECO:0007669"/>
    <property type="project" value="TreeGrafter"/>
</dbReference>
<comment type="caution">
    <text evidence="2">The sequence shown here is derived from an EMBL/GenBank/DDBJ whole genome shotgun (WGS) entry which is preliminary data.</text>
</comment>
<dbReference type="CDD" id="cd02947">
    <property type="entry name" value="TRX_family"/>
    <property type="match status" value="1"/>
</dbReference>
<dbReference type="PANTHER" id="PTHR45663:SF11">
    <property type="entry name" value="GEO12009P1"/>
    <property type="match status" value="1"/>
</dbReference>
<dbReference type="Proteomes" id="UP000466024">
    <property type="component" value="Unassembled WGS sequence"/>
</dbReference>
<keyword evidence="3" id="KW-1185">Reference proteome</keyword>
<sequence length="163" mass="18475">MDVHRATSTPRRSWHPRPCVGWLKIAVGTWPCQSSGWQACCKTRSLSRSRRMLMQPSRHHLNSETFEQQREERESPWLAIFVADWCPPCETLLSRLSSVSHESIIGVPVGVVDVDREPTLAERYGVKGTPTMILFVAGEPRLTRVGALSEQQLLQVGEECTRH</sequence>
<evidence type="ECO:0000259" key="1">
    <source>
        <dbReference type="PROSITE" id="PS51352"/>
    </source>
</evidence>
<dbReference type="PROSITE" id="PS51352">
    <property type="entry name" value="THIOREDOXIN_2"/>
    <property type="match status" value="1"/>
</dbReference>
<evidence type="ECO:0000313" key="2">
    <source>
        <dbReference type="EMBL" id="KAA0019894.1"/>
    </source>
</evidence>
<protein>
    <submittedName>
        <fullName evidence="2">Thioredoxin fold domain-containing protein</fullName>
    </submittedName>
</protein>
<dbReference type="AlphaFoldDB" id="A0A640WHS4"/>
<dbReference type="Pfam" id="PF00085">
    <property type="entry name" value="Thioredoxin"/>
    <property type="match status" value="1"/>
</dbReference>
<dbReference type="GO" id="GO:0015035">
    <property type="term" value="F:protein-disulfide reductase activity"/>
    <property type="evidence" value="ECO:0007669"/>
    <property type="project" value="TreeGrafter"/>
</dbReference>
<dbReference type="SUPFAM" id="SSF52833">
    <property type="entry name" value="Thioredoxin-like"/>
    <property type="match status" value="1"/>
</dbReference>
<dbReference type="InterPro" id="IPR013766">
    <property type="entry name" value="Thioredoxin_domain"/>
</dbReference>
<reference evidence="2 3" key="1">
    <citation type="submission" date="2019-08" db="EMBL/GenBank/DDBJ databases">
        <title>Bioinformatics analysis of the strain L3 and L5.</title>
        <authorList>
            <person name="Li X."/>
        </authorList>
    </citation>
    <scope>NUCLEOTIDE SEQUENCE [LARGE SCALE GENOMIC DNA]</scope>
    <source>
        <strain evidence="2 3">L3</strain>
    </source>
</reference>
<gene>
    <name evidence="2" type="ORF">F0A16_06155</name>
</gene>